<comment type="caution">
    <text evidence="2">The sequence shown here is derived from an EMBL/GenBank/DDBJ whole genome shotgun (WGS) entry which is preliminary data.</text>
</comment>
<keyword evidence="3" id="KW-1185">Reference proteome</keyword>
<name>A0A0M2NDA1_9FIRM</name>
<dbReference type="EMBL" id="LAYJ01000112">
    <property type="protein sequence ID" value="KKI50163.1"/>
    <property type="molecule type" value="Genomic_DNA"/>
</dbReference>
<proteinExistence type="predicted"/>
<evidence type="ECO:0000259" key="1">
    <source>
        <dbReference type="Pfam" id="PF14082"/>
    </source>
</evidence>
<accession>A0A0M2NDA1</accession>
<evidence type="ECO:0000313" key="3">
    <source>
        <dbReference type="Proteomes" id="UP000034076"/>
    </source>
</evidence>
<dbReference type="AlphaFoldDB" id="A0A0M2NDA1"/>
<dbReference type="InterPro" id="IPR025359">
    <property type="entry name" value="SduA_C"/>
</dbReference>
<sequence>MTNAIEIIVEQLQKQQKIPLQAKIIEHYPACSSFPETFDLISFSSEGYPRWNPISYLTALECLECSDKEFDNYRDDKRVLTEIQNALLGIPQIKQFKYIEPPDITERRLEIENGMQSLKEVKKFLDSYPSEIELADFLKRDMSLFAELYAYPKDEYVCFAEFPVGDGRVDFALFTGRSRMDVYLIEIKGAQKDLRRKNHYGEFRANVQEGRGQLIERKNWCEHHYGEFRKSVYRILNTVNSDNKRPYHAFPGPKSRLSVDSQKDIKMHYILIAGRTSDDLCDSQKRHKEDYAISYDIQTETWDSWINKLIRK</sequence>
<protein>
    <recommendedName>
        <fullName evidence="1">Shedu protein SduA C-terminal domain-containing protein</fullName>
    </recommendedName>
</protein>
<reference evidence="2 3" key="1">
    <citation type="submission" date="2015-04" db="EMBL/GenBank/DDBJ databases">
        <title>Draft genome sequence of bacteremic isolate Catabacter hongkongensis type strain HKU16T.</title>
        <authorList>
            <person name="Lau S.K."/>
            <person name="Teng J.L."/>
            <person name="Huang Y."/>
            <person name="Curreem S.O."/>
            <person name="Tsui S.K."/>
            <person name="Woo P.C."/>
        </authorList>
    </citation>
    <scope>NUCLEOTIDE SEQUENCE [LARGE SCALE GENOMIC DNA]</scope>
    <source>
        <strain evidence="2 3">HKU16</strain>
    </source>
</reference>
<dbReference type="Proteomes" id="UP000034076">
    <property type="component" value="Unassembled WGS sequence"/>
</dbReference>
<dbReference type="Pfam" id="PF14082">
    <property type="entry name" value="SduA_C"/>
    <property type="match status" value="1"/>
</dbReference>
<organism evidence="2 3">
    <name type="scientific">Christensenella hongkongensis</name>
    <dbReference type="NCBI Taxonomy" id="270498"/>
    <lineage>
        <taxon>Bacteria</taxon>
        <taxon>Bacillati</taxon>
        <taxon>Bacillota</taxon>
        <taxon>Clostridia</taxon>
        <taxon>Christensenellales</taxon>
        <taxon>Christensenellaceae</taxon>
        <taxon>Christensenella</taxon>
    </lineage>
</organism>
<feature type="domain" description="Shedu protein SduA C-terminal" evidence="1">
    <location>
        <begin position="131"/>
        <end position="304"/>
    </location>
</feature>
<dbReference type="RefSeq" id="WP_046444048.1">
    <property type="nucleotide sequence ID" value="NZ_LAYJ01000112.1"/>
</dbReference>
<gene>
    <name evidence="2" type="ORF">CHK_2226</name>
</gene>
<evidence type="ECO:0000313" key="2">
    <source>
        <dbReference type="EMBL" id="KKI50163.1"/>
    </source>
</evidence>
<dbReference type="OrthoDB" id="2088338at2"/>